<evidence type="ECO:0000313" key="1">
    <source>
        <dbReference type="EMBL" id="MBU2788718.1"/>
    </source>
</evidence>
<organism evidence="1 2">
    <name type="scientific">Igneacidithiobacillus copahuensis</name>
    <dbReference type="NCBI Taxonomy" id="2724909"/>
    <lineage>
        <taxon>Bacteria</taxon>
        <taxon>Pseudomonadati</taxon>
        <taxon>Pseudomonadota</taxon>
        <taxon>Acidithiobacillia</taxon>
        <taxon>Acidithiobacillales</taxon>
        <taxon>Acidithiobacillaceae</taxon>
        <taxon>Igneacidithiobacillus</taxon>
    </lineage>
</organism>
<name>A0AAE3CKC5_9PROT</name>
<dbReference type="AlphaFoldDB" id="A0AAE3CKC5"/>
<sequence>MSSPEISPCAMSAFAGKDWDAPRKNQGQGAQRCWRTILVHRESEEFLTLCFFD</sequence>
<evidence type="ECO:0000313" key="2">
    <source>
        <dbReference type="Proteomes" id="UP001197378"/>
    </source>
</evidence>
<protein>
    <submittedName>
        <fullName evidence="1">Uncharacterized protein</fullName>
    </submittedName>
</protein>
<gene>
    <name evidence="1" type="ORF">HFQ13_11000</name>
</gene>
<dbReference type="Proteomes" id="UP001197378">
    <property type="component" value="Unassembled WGS sequence"/>
</dbReference>
<proteinExistence type="predicted"/>
<keyword evidence="2" id="KW-1185">Reference proteome</keyword>
<comment type="caution">
    <text evidence="1">The sequence shown here is derived from an EMBL/GenBank/DDBJ whole genome shotgun (WGS) entry which is preliminary data.</text>
</comment>
<dbReference type="EMBL" id="JAAXYO010000155">
    <property type="protein sequence ID" value="MBU2788718.1"/>
    <property type="molecule type" value="Genomic_DNA"/>
</dbReference>
<accession>A0AAE3CKC5</accession>
<reference evidence="1" key="1">
    <citation type="journal article" date="2021" name="ISME J.">
        <title>Genomic evolution of the class Acidithiobacillia: deep-branching Proteobacteria living in extreme acidic conditions.</title>
        <authorList>
            <person name="Moya-Beltran A."/>
            <person name="Beard S."/>
            <person name="Rojas-Villalobos C."/>
            <person name="Issotta F."/>
            <person name="Gallardo Y."/>
            <person name="Ulloa R."/>
            <person name="Giaveno A."/>
            <person name="Degli Esposti M."/>
            <person name="Johnson D.B."/>
            <person name="Quatrini R."/>
        </authorList>
    </citation>
    <scope>NUCLEOTIDE SEQUENCE</scope>
    <source>
        <strain evidence="1">VAN18-1</strain>
    </source>
</reference>